<keyword evidence="7" id="KW-1185">Reference proteome</keyword>
<accession>A0ABY6K092</accession>
<dbReference type="Pfam" id="PF01400">
    <property type="entry name" value="Astacin"/>
    <property type="match status" value="1"/>
</dbReference>
<dbReference type="InterPro" id="IPR006026">
    <property type="entry name" value="Peptidase_Metallo"/>
</dbReference>
<evidence type="ECO:0000313" key="6">
    <source>
        <dbReference type="EMBL" id="UYV62224.1"/>
    </source>
</evidence>
<dbReference type="InterPro" id="IPR001506">
    <property type="entry name" value="Peptidase_M12A"/>
</dbReference>
<feature type="active site" evidence="3">
    <location>
        <position position="124"/>
    </location>
</feature>
<dbReference type="InterPro" id="IPR034035">
    <property type="entry name" value="Astacin-like_dom"/>
</dbReference>
<comment type="function">
    <text evidence="2">Zinc metalloprotease. Provoques deadhesion of endothelial cells from cell cultures, and also degradation of fibronectin, fibrinogen and gelatin in vitro. Its role in the venom is not fully understood but it might act as a spreading factor that facilitates diffusion of other venom toxins. Alternatively, it might be involved in the proteolytic processing of other venom toxins or it might play a role in extra-oral digestion of prey.</text>
</comment>
<dbReference type="PRINTS" id="PR00480">
    <property type="entry name" value="ASTACIN"/>
</dbReference>
<evidence type="ECO:0000256" key="2">
    <source>
        <dbReference type="ARBA" id="ARBA00025529"/>
    </source>
</evidence>
<feature type="binding site" evidence="3">
    <location>
        <position position="123"/>
    </location>
    <ligand>
        <name>Zn(2+)</name>
        <dbReference type="ChEBI" id="CHEBI:29105"/>
        <note>catalytic</note>
    </ligand>
</feature>
<keyword evidence="3 4" id="KW-0645">Protease</keyword>
<evidence type="ECO:0000256" key="3">
    <source>
        <dbReference type="PROSITE-ProRule" id="PRU01211"/>
    </source>
</evidence>
<comment type="subunit">
    <text evidence="1">Monomer.</text>
</comment>
<sequence>MWKDTENHDLYQGDIAGVEDWEDLTAVAQLGRRWPGGIVPYRISLEFNYAQRSLILEAMAHWENKTCIKFVERSGDFDENFLYIHNNRITPGCWAQIGYLSHKRPNLLSLHPSGCFYLGTVLHELGHAIGFYHEHTRYDRDLYLDILWDNIEANHHTQFYIPTPHDMQLLDSFDYDSIMMYGDNAFSTDGSKKTMVSKDGRPLRPIIDKKTLTDADIRRANQLYEC</sequence>
<keyword evidence="3 4" id="KW-0479">Metal-binding</keyword>
<dbReference type="Gene3D" id="3.40.390.10">
    <property type="entry name" value="Collagenase (Catalytic Domain)"/>
    <property type="match status" value="1"/>
</dbReference>
<evidence type="ECO:0000313" key="7">
    <source>
        <dbReference type="Proteomes" id="UP001235939"/>
    </source>
</evidence>
<keyword evidence="3 4" id="KW-0862">Zinc</keyword>
<dbReference type="PANTHER" id="PTHR10127">
    <property type="entry name" value="DISCOIDIN, CUB, EGF, LAMININ , AND ZINC METALLOPROTEASE DOMAIN CONTAINING"/>
    <property type="match status" value="1"/>
</dbReference>
<dbReference type="EC" id="3.4.24.-" evidence="4"/>
<comment type="caution">
    <text evidence="3">Lacks conserved residue(s) required for the propagation of feature annotation.</text>
</comment>
<keyword evidence="3" id="KW-1015">Disulfide bond</keyword>
<feature type="domain" description="Peptidase M12A" evidence="5">
    <location>
        <begin position="25"/>
        <end position="226"/>
    </location>
</feature>
<evidence type="ECO:0000256" key="1">
    <source>
        <dbReference type="ARBA" id="ARBA00011245"/>
    </source>
</evidence>
<feature type="binding site" evidence="3">
    <location>
        <position position="133"/>
    </location>
    <ligand>
        <name>Zn(2+)</name>
        <dbReference type="ChEBI" id="CHEBI:29105"/>
        <note>catalytic</note>
    </ligand>
</feature>
<dbReference type="PROSITE" id="PS51864">
    <property type="entry name" value="ASTACIN"/>
    <property type="match status" value="1"/>
</dbReference>
<dbReference type="EMBL" id="CP092863">
    <property type="protein sequence ID" value="UYV62224.1"/>
    <property type="molecule type" value="Genomic_DNA"/>
</dbReference>
<name>A0ABY6K092_9ARAC</name>
<dbReference type="PANTHER" id="PTHR10127:SF850">
    <property type="entry name" value="METALLOENDOPEPTIDASE"/>
    <property type="match status" value="1"/>
</dbReference>
<keyword evidence="3 4" id="KW-0482">Metalloprotease</keyword>
<keyword evidence="3 4" id="KW-0378">Hydrolase</keyword>
<gene>
    <name evidence="6" type="ORF">LAZ67_1008310</name>
</gene>
<feature type="binding site" evidence="3">
    <location>
        <position position="127"/>
    </location>
    <ligand>
        <name>Zn(2+)</name>
        <dbReference type="ChEBI" id="CHEBI:29105"/>
        <note>catalytic</note>
    </ligand>
</feature>
<evidence type="ECO:0000259" key="5">
    <source>
        <dbReference type="PROSITE" id="PS51864"/>
    </source>
</evidence>
<comment type="cofactor">
    <cofactor evidence="3 4">
        <name>Zn(2+)</name>
        <dbReference type="ChEBI" id="CHEBI:29105"/>
    </cofactor>
    <text evidence="3 4">Binds 1 zinc ion per subunit.</text>
</comment>
<dbReference type="InterPro" id="IPR024079">
    <property type="entry name" value="MetalloPept_cat_dom_sf"/>
</dbReference>
<feature type="disulfide bond" evidence="3">
    <location>
        <begin position="93"/>
        <end position="115"/>
    </location>
</feature>
<dbReference type="SUPFAM" id="SSF55486">
    <property type="entry name" value="Metalloproteases ('zincins'), catalytic domain"/>
    <property type="match status" value="1"/>
</dbReference>
<dbReference type="SMART" id="SM00235">
    <property type="entry name" value="ZnMc"/>
    <property type="match status" value="1"/>
</dbReference>
<organism evidence="6 7">
    <name type="scientific">Cordylochernes scorpioides</name>
    <dbReference type="NCBI Taxonomy" id="51811"/>
    <lineage>
        <taxon>Eukaryota</taxon>
        <taxon>Metazoa</taxon>
        <taxon>Ecdysozoa</taxon>
        <taxon>Arthropoda</taxon>
        <taxon>Chelicerata</taxon>
        <taxon>Arachnida</taxon>
        <taxon>Pseudoscorpiones</taxon>
        <taxon>Cheliferoidea</taxon>
        <taxon>Chernetidae</taxon>
        <taxon>Cordylochernes</taxon>
    </lineage>
</organism>
<protein>
    <recommendedName>
        <fullName evidence="4">Metalloendopeptidase</fullName>
        <ecNumber evidence="4">3.4.24.-</ecNumber>
    </recommendedName>
</protein>
<dbReference type="Proteomes" id="UP001235939">
    <property type="component" value="Chromosome 01"/>
</dbReference>
<proteinExistence type="predicted"/>
<dbReference type="CDD" id="cd04280">
    <property type="entry name" value="ZnMc_astacin_like"/>
    <property type="match status" value="1"/>
</dbReference>
<evidence type="ECO:0000256" key="4">
    <source>
        <dbReference type="RuleBase" id="RU361183"/>
    </source>
</evidence>
<reference evidence="6 7" key="1">
    <citation type="submission" date="2022-01" db="EMBL/GenBank/DDBJ databases">
        <title>A chromosomal length assembly of Cordylochernes scorpioides.</title>
        <authorList>
            <person name="Zeh D."/>
            <person name="Zeh J."/>
        </authorList>
    </citation>
    <scope>NUCLEOTIDE SEQUENCE [LARGE SCALE GENOMIC DNA]</scope>
    <source>
        <strain evidence="6">IN4F17</strain>
        <tissue evidence="6">Whole Body</tissue>
    </source>
</reference>